<name>A0ABT6DDR6_9BACT</name>
<protein>
    <submittedName>
        <fullName evidence="2">Uncharacterized protein</fullName>
    </submittedName>
</protein>
<dbReference type="Proteomes" id="UP001152321">
    <property type="component" value="Unassembled WGS sequence"/>
</dbReference>
<feature type="chain" id="PRO_5046118088" evidence="1">
    <location>
        <begin position="20"/>
        <end position="536"/>
    </location>
</feature>
<evidence type="ECO:0000313" key="2">
    <source>
        <dbReference type="EMBL" id="MDG0814991.1"/>
    </source>
</evidence>
<proteinExistence type="predicted"/>
<keyword evidence="1" id="KW-0732">Signal</keyword>
<comment type="caution">
    <text evidence="2">The sequence shown here is derived from an EMBL/GenBank/DDBJ whole genome shotgun (WGS) entry which is preliminary data.</text>
</comment>
<reference evidence="2" key="1">
    <citation type="submission" date="2022-08" db="EMBL/GenBank/DDBJ databases">
        <title>Novel Bdellovibrio Species Isolated from Svalbard: Designation Bdellovibrio svalbardensis.</title>
        <authorList>
            <person name="Mitchell R.J."/>
            <person name="Choi S.Y."/>
        </authorList>
    </citation>
    <scope>NUCLEOTIDE SEQUENCE</scope>
    <source>
        <strain evidence="2">PAP01</strain>
    </source>
</reference>
<dbReference type="EMBL" id="JANRMI010000001">
    <property type="protein sequence ID" value="MDG0814991.1"/>
    <property type="molecule type" value="Genomic_DNA"/>
</dbReference>
<evidence type="ECO:0000313" key="3">
    <source>
        <dbReference type="Proteomes" id="UP001152321"/>
    </source>
</evidence>
<organism evidence="2 3">
    <name type="scientific">Bdellovibrio svalbardensis</name>
    <dbReference type="NCBI Taxonomy" id="2972972"/>
    <lineage>
        <taxon>Bacteria</taxon>
        <taxon>Pseudomonadati</taxon>
        <taxon>Bdellovibrionota</taxon>
        <taxon>Bdellovibrionia</taxon>
        <taxon>Bdellovibrionales</taxon>
        <taxon>Pseudobdellovibrionaceae</taxon>
        <taxon>Bdellovibrio</taxon>
    </lineage>
</organism>
<accession>A0ABT6DDR6</accession>
<gene>
    <name evidence="2" type="ORF">NWE73_01360</name>
</gene>
<keyword evidence="3" id="KW-1185">Reference proteome</keyword>
<sequence length="536" mass="57622">MNQLAVLIFALLFSTQSWSEPCATGKTNTSSLKAISTSSCIETLKSKQCQDLFAKMRANGQKPEEKALQCHDQNSLSRAFETSWNYSSGCAIGGWNFVADTFVSLGTAIGEGAAKAVISYQNTQAENAICDSDFQLKKNLFTEYNKSVPKVLRVNPPLDAVLAKANCASVKSTLKLARIDKSNEVGRSITAKIMSRTPNYTADEQEFMEWGKAQAGPSVDLVALAKDKLKEMGVQLQCYNSQQAAAMVCEAIANVATLAAGPAGVALKAAKANNIAKIAGVALEAEKAAEAGTVARAVASAADLQKAAKLSNVERVAAAEKSLGRALSKAEKQALIDAHEVAAGTGRGYGSYSATDLKQKADILKKAGFSDSERDLMMRQGLAGTFSDVQAAKNSSNSMRLTGERFQAEGKVSEARQAYRSAADSLEVVMNEAKAPKSARDYNVAARINAGAERYEKASDYFIKGFAMERDSAKKAEAIFEALNREKNELRVIAYKNSSSVSAQINYENQRKLIEAVVNNPQFKLGDAYKRELLKP</sequence>
<evidence type="ECO:0000256" key="1">
    <source>
        <dbReference type="SAM" id="SignalP"/>
    </source>
</evidence>
<dbReference type="RefSeq" id="WP_277576471.1">
    <property type="nucleotide sequence ID" value="NZ_JANRMI010000001.1"/>
</dbReference>
<feature type="signal peptide" evidence="1">
    <location>
        <begin position="1"/>
        <end position="19"/>
    </location>
</feature>